<dbReference type="GO" id="GO:0009451">
    <property type="term" value="P:RNA modification"/>
    <property type="evidence" value="ECO:0007669"/>
    <property type="project" value="InterPro"/>
</dbReference>
<dbReference type="InterPro" id="IPR046960">
    <property type="entry name" value="PPR_At4g14850-like_plant"/>
</dbReference>
<proteinExistence type="predicted"/>
<dbReference type="PROSITE" id="PS51375">
    <property type="entry name" value="PPR"/>
    <property type="match status" value="1"/>
</dbReference>
<dbReference type="AlphaFoldDB" id="A0AAW2X239"/>
<name>A0AAW2X239_9LAMI</name>
<dbReference type="InterPro" id="IPR011990">
    <property type="entry name" value="TPR-like_helical_dom_sf"/>
</dbReference>
<evidence type="ECO:0000256" key="2">
    <source>
        <dbReference type="PROSITE-ProRule" id="PRU00708"/>
    </source>
</evidence>
<accession>A0AAW2X239</accession>
<feature type="repeat" description="PPR" evidence="2">
    <location>
        <begin position="21"/>
        <end position="55"/>
    </location>
</feature>
<protein>
    <submittedName>
        <fullName evidence="3">Pentatricopeptide repeat-containing protein, mitochondrial</fullName>
    </submittedName>
</protein>
<evidence type="ECO:0000256" key="1">
    <source>
        <dbReference type="ARBA" id="ARBA00022737"/>
    </source>
</evidence>
<evidence type="ECO:0000313" key="3">
    <source>
        <dbReference type="EMBL" id="KAL0448189.1"/>
    </source>
</evidence>
<keyword evidence="1" id="KW-0677">Repeat</keyword>
<reference evidence="3" key="2">
    <citation type="journal article" date="2024" name="Plant">
        <title>Genomic evolution and insights into agronomic trait innovations of Sesamum species.</title>
        <authorList>
            <person name="Miao H."/>
            <person name="Wang L."/>
            <person name="Qu L."/>
            <person name="Liu H."/>
            <person name="Sun Y."/>
            <person name="Le M."/>
            <person name="Wang Q."/>
            <person name="Wei S."/>
            <person name="Zheng Y."/>
            <person name="Lin W."/>
            <person name="Duan Y."/>
            <person name="Cao H."/>
            <person name="Xiong S."/>
            <person name="Wang X."/>
            <person name="Wei L."/>
            <person name="Li C."/>
            <person name="Ma Q."/>
            <person name="Ju M."/>
            <person name="Zhao R."/>
            <person name="Li G."/>
            <person name="Mu C."/>
            <person name="Tian Q."/>
            <person name="Mei H."/>
            <person name="Zhang T."/>
            <person name="Gao T."/>
            <person name="Zhang H."/>
        </authorList>
    </citation>
    <scope>NUCLEOTIDE SEQUENCE</scope>
    <source>
        <strain evidence="3">KEN1</strain>
    </source>
</reference>
<dbReference type="Pfam" id="PF13041">
    <property type="entry name" value="PPR_2"/>
    <property type="match status" value="1"/>
</dbReference>
<dbReference type="PANTHER" id="PTHR47926:SF441">
    <property type="entry name" value="PENTATRICOPEPTIDE REPEAT-CONTAINING PROTEIN"/>
    <property type="match status" value="1"/>
</dbReference>
<reference evidence="3" key="1">
    <citation type="submission" date="2020-06" db="EMBL/GenBank/DDBJ databases">
        <authorList>
            <person name="Li T."/>
            <person name="Hu X."/>
            <person name="Zhang T."/>
            <person name="Song X."/>
            <person name="Zhang H."/>
            <person name="Dai N."/>
            <person name="Sheng W."/>
            <person name="Hou X."/>
            <person name="Wei L."/>
        </authorList>
    </citation>
    <scope>NUCLEOTIDE SEQUENCE</scope>
    <source>
        <strain evidence="3">KEN1</strain>
        <tissue evidence="3">Leaf</tissue>
    </source>
</reference>
<comment type="caution">
    <text evidence="3">The sequence shown here is derived from an EMBL/GenBank/DDBJ whole genome shotgun (WGS) entry which is preliminary data.</text>
</comment>
<dbReference type="InterPro" id="IPR002885">
    <property type="entry name" value="PPR_rpt"/>
</dbReference>
<dbReference type="NCBIfam" id="TIGR00756">
    <property type="entry name" value="PPR"/>
    <property type="match status" value="1"/>
</dbReference>
<dbReference type="PANTHER" id="PTHR47926">
    <property type="entry name" value="PENTATRICOPEPTIDE REPEAT-CONTAINING PROTEIN"/>
    <property type="match status" value="1"/>
</dbReference>
<dbReference type="GO" id="GO:0003723">
    <property type="term" value="F:RNA binding"/>
    <property type="evidence" value="ECO:0007669"/>
    <property type="project" value="InterPro"/>
</dbReference>
<dbReference type="EMBL" id="JACGWN010000006">
    <property type="protein sequence ID" value="KAL0448189.1"/>
    <property type="molecule type" value="Genomic_DNA"/>
</dbReference>
<dbReference type="Gene3D" id="1.25.40.10">
    <property type="entry name" value="Tetratricopeptide repeat domain"/>
    <property type="match status" value="1"/>
</dbReference>
<organism evidence="3">
    <name type="scientific">Sesamum latifolium</name>
    <dbReference type="NCBI Taxonomy" id="2727402"/>
    <lineage>
        <taxon>Eukaryota</taxon>
        <taxon>Viridiplantae</taxon>
        <taxon>Streptophyta</taxon>
        <taxon>Embryophyta</taxon>
        <taxon>Tracheophyta</taxon>
        <taxon>Spermatophyta</taxon>
        <taxon>Magnoliopsida</taxon>
        <taxon>eudicotyledons</taxon>
        <taxon>Gunneridae</taxon>
        <taxon>Pentapetalae</taxon>
        <taxon>asterids</taxon>
        <taxon>lamiids</taxon>
        <taxon>Lamiales</taxon>
        <taxon>Pedaliaceae</taxon>
        <taxon>Sesamum</taxon>
    </lineage>
</organism>
<gene>
    <name evidence="3" type="ORF">Slati_1946800</name>
</gene>
<sequence length="115" mass="12916">MSAQRNIDVVRLFSKLPDPKSTIIWTVLISGSAQNDNGEEALLWYREMRSHNAMPDQATFASILKAFLGLASLEDGRKIYFFIFHIGYDKDELTGSALVDMYAKCGDMKSSAKVF</sequence>